<dbReference type="OMA" id="TIHTNCY"/>
<organism evidence="1 2">
    <name type="scientific">Mucor circinelloides f. circinelloides (strain 1006PhL)</name>
    <name type="common">Mucormycosis agent</name>
    <name type="synonym">Calyptromyces circinelloides</name>
    <dbReference type="NCBI Taxonomy" id="1220926"/>
    <lineage>
        <taxon>Eukaryota</taxon>
        <taxon>Fungi</taxon>
        <taxon>Fungi incertae sedis</taxon>
        <taxon>Mucoromycota</taxon>
        <taxon>Mucoromycotina</taxon>
        <taxon>Mucoromycetes</taxon>
        <taxon>Mucorales</taxon>
        <taxon>Mucorineae</taxon>
        <taxon>Mucoraceae</taxon>
        <taxon>Mucor</taxon>
    </lineage>
</organism>
<evidence type="ECO:0000313" key="2">
    <source>
        <dbReference type="Proteomes" id="UP000014254"/>
    </source>
</evidence>
<name>S2KI88_MUCC1</name>
<gene>
    <name evidence="1" type="ORF">HMPREF1544_00965</name>
</gene>
<proteinExistence type="predicted"/>
<dbReference type="AlphaFoldDB" id="S2KI88"/>
<accession>S2KI88</accession>
<dbReference type="OrthoDB" id="2277085at2759"/>
<protein>
    <recommendedName>
        <fullName evidence="3">Fungal-type protein kinase domain-containing protein</fullName>
    </recommendedName>
</protein>
<evidence type="ECO:0000313" key="1">
    <source>
        <dbReference type="EMBL" id="EPB92140.1"/>
    </source>
</evidence>
<reference evidence="2" key="1">
    <citation type="submission" date="2013-05" db="EMBL/GenBank/DDBJ databases">
        <title>The Genome sequence of Mucor circinelloides f. circinelloides 1006PhL.</title>
        <authorList>
            <consortium name="The Broad Institute Genomics Platform"/>
            <person name="Cuomo C."/>
            <person name="Earl A."/>
            <person name="Findley K."/>
            <person name="Lee S.C."/>
            <person name="Walker B."/>
            <person name="Young S."/>
            <person name="Zeng Q."/>
            <person name="Gargeya S."/>
            <person name="Fitzgerald M."/>
            <person name="Haas B."/>
            <person name="Abouelleil A."/>
            <person name="Allen A.W."/>
            <person name="Alvarado L."/>
            <person name="Arachchi H.M."/>
            <person name="Berlin A.M."/>
            <person name="Chapman S.B."/>
            <person name="Gainer-Dewar J."/>
            <person name="Goldberg J."/>
            <person name="Griggs A."/>
            <person name="Gujja S."/>
            <person name="Hansen M."/>
            <person name="Howarth C."/>
            <person name="Imamovic A."/>
            <person name="Ireland A."/>
            <person name="Larimer J."/>
            <person name="McCowan C."/>
            <person name="Murphy C."/>
            <person name="Pearson M."/>
            <person name="Poon T.W."/>
            <person name="Priest M."/>
            <person name="Roberts A."/>
            <person name="Saif S."/>
            <person name="Shea T."/>
            <person name="Sisk P."/>
            <person name="Sykes S."/>
            <person name="Wortman J."/>
            <person name="Nusbaum C."/>
            <person name="Birren B."/>
        </authorList>
    </citation>
    <scope>NUCLEOTIDE SEQUENCE [LARGE SCALE GENOMIC DNA]</scope>
    <source>
        <strain evidence="2">1006PhL</strain>
    </source>
</reference>
<keyword evidence="2" id="KW-1185">Reference proteome</keyword>
<dbReference type="EMBL" id="KE123902">
    <property type="protein sequence ID" value="EPB92140.1"/>
    <property type="molecule type" value="Genomic_DNA"/>
</dbReference>
<dbReference type="eggNOG" id="ENOG502RCBP">
    <property type="taxonomic scope" value="Eukaryota"/>
</dbReference>
<dbReference type="InParanoid" id="S2KI88"/>
<evidence type="ECO:0008006" key="3">
    <source>
        <dbReference type="Google" id="ProtNLM"/>
    </source>
</evidence>
<sequence>MENQLCTRYLQPVLQCLFDSEEENMMFKWTNTINFTNNENDHLPTTKNRPDGCIEDARKTIGFIEVKTIHHATNHRKINVDLYRLGVFGRTSLSKYGLDKSFQIMAIGTNLKFYICQNVDGIFMMTELDHLRIPTALDELPQFVPYFDRLYNILATIHTNCYAKDNVSNATTTTSTSTSTNTNSNDSTLEPKVLKAITERTVDRGRYNCFYHPCH</sequence>
<dbReference type="VEuPathDB" id="FungiDB:HMPREF1544_00965"/>
<dbReference type="Proteomes" id="UP000014254">
    <property type="component" value="Unassembled WGS sequence"/>
</dbReference>